<dbReference type="AlphaFoldDB" id="A0A379VST3"/>
<dbReference type="Proteomes" id="UP000254346">
    <property type="component" value="Unassembled WGS sequence"/>
</dbReference>
<protein>
    <submittedName>
        <fullName evidence="1">Uncharacterized protein</fullName>
    </submittedName>
</protein>
<name>A0A379VST3_SALET</name>
<evidence type="ECO:0000313" key="1">
    <source>
        <dbReference type="EMBL" id="SUH09902.1"/>
    </source>
</evidence>
<dbReference type="EMBL" id="UGXR01000001">
    <property type="protein sequence ID" value="SUH09902.1"/>
    <property type="molecule type" value="Genomic_DNA"/>
</dbReference>
<gene>
    <name evidence="1" type="ORF">NCTC8256_03891</name>
</gene>
<sequence length="71" mass="8421">MLELVVVKQHCRIDTDLRVMMLCWRFTQVRQPGMSRHGRAARSMKMKAAQATQKILTRFSSMMMLRRPCYC</sequence>
<organism evidence="1 2">
    <name type="scientific">Salmonella enterica I</name>
    <dbReference type="NCBI Taxonomy" id="59201"/>
    <lineage>
        <taxon>Bacteria</taxon>
        <taxon>Pseudomonadati</taxon>
        <taxon>Pseudomonadota</taxon>
        <taxon>Gammaproteobacteria</taxon>
        <taxon>Enterobacterales</taxon>
        <taxon>Enterobacteriaceae</taxon>
        <taxon>Salmonella</taxon>
    </lineage>
</organism>
<accession>A0A379VST3</accession>
<proteinExistence type="predicted"/>
<reference evidence="1 2" key="1">
    <citation type="submission" date="2018-06" db="EMBL/GenBank/DDBJ databases">
        <authorList>
            <consortium name="Pathogen Informatics"/>
            <person name="Doyle S."/>
        </authorList>
    </citation>
    <scope>NUCLEOTIDE SEQUENCE [LARGE SCALE GENOMIC DNA]</scope>
    <source>
        <strain evidence="1 2">NCTC8256</strain>
    </source>
</reference>
<evidence type="ECO:0000313" key="2">
    <source>
        <dbReference type="Proteomes" id="UP000254346"/>
    </source>
</evidence>